<keyword evidence="8" id="KW-0175">Coiled coil</keyword>
<keyword evidence="3 7" id="KW-0067">ATP-binding</keyword>
<dbReference type="GO" id="GO:0052381">
    <property type="term" value="F:tRNA dimethylallyltransferase activity"/>
    <property type="evidence" value="ECO:0007669"/>
    <property type="project" value="UniProtKB-UniRule"/>
</dbReference>
<dbReference type="HAMAP" id="MF_00185">
    <property type="entry name" value="IPP_trans"/>
    <property type="match status" value="1"/>
</dbReference>
<dbReference type="Pfam" id="PF13174">
    <property type="entry name" value="TPR_6"/>
    <property type="match status" value="2"/>
</dbReference>
<comment type="similarity">
    <text evidence="3 7">Belongs to the IPP transferase family.</text>
</comment>
<keyword evidence="3" id="KW-0460">Magnesium</keyword>
<dbReference type="InterPro" id="IPR027417">
    <property type="entry name" value="P-loop_NTPase"/>
</dbReference>
<dbReference type="GO" id="GO:0008933">
    <property type="term" value="F:peptidoglycan lytic transglycosylase activity"/>
    <property type="evidence" value="ECO:0007669"/>
    <property type="project" value="InterPro"/>
</dbReference>
<evidence type="ECO:0000256" key="8">
    <source>
        <dbReference type="SAM" id="Coils"/>
    </source>
</evidence>
<dbReference type="KEGG" id="nva:G3M78_07535"/>
<dbReference type="Pfam" id="PF13432">
    <property type="entry name" value="TPR_16"/>
    <property type="match status" value="1"/>
</dbReference>
<feature type="binding site" evidence="3">
    <location>
        <begin position="11"/>
        <end position="16"/>
    </location>
    <ligand>
        <name>substrate</name>
    </ligand>
</feature>
<evidence type="ECO:0000256" key="7">
    <source>
        <dbReference type="RuleBase" id="RU003785"/>
    </source>
</evidence>
<dbReference type="Pfam" id="PF01464">
    <property type="entry name" value="SLT"/>
    <property type="match status" value="1"/>
</dbReference>
<evidence type="ECO:0000256" key="6">
    <source>
        <dbReference type="RuleBase" id="RU003784"/>
    </source>
</evidence>
<comment type="caution">
    <text evidence="3">Lacks conserved residue(s) required for the propagation of feature annotation.</text>
</comment>
<comment type="subunit">
    <text evidence="3">Monomer.</text>
</comment>
<feature type="region of interest" description="Interaction with substrate tRNA" evidence="3">
    <location>
        <begin position="158"/>
        <end position="162"/>
    </location>
</feature>
<sequence length="1036" mass="118849">MPPLIILAGPTGSGKTETAVALAEMLQSEVVNADSLQIYKYFDIGTAKPAASLRARVPHHLIDILEPDEEFSAFDFKIEAMRIIENLHQRGCTPILSGGAGLYIKTLTEDFDCGVQIDPELKQRIKNQIVERGAPELHLELKKVDPVSAEKIKPTDPQRIERALCVYYQSQRPLSEFHQQEETPSRHDFPIHTFLLQWERTLLYANINKRVDTMMDAGLLEEVKSLKRKGWGAHLKPFKSIGYAQLAEHLEGQCSLSDAVDKIKQETRRYAKRQTTWFKKIPGAIPIPATPDDNAESLRDKISRHLNAALASFLVAAFLCVFAPAPVEAEETALQQIGRKINHQQWDQASKLLKNLQGQQDKQTRYLQARIQSATLNGASEKSLDALEAELNQLIEVYPEIEDYIRMDMAQLLLTRKQFKEAILQTQQIANRFPQSVLYHESQSLQAHALERSGQTITAVEHLEKLIQSLEQKASTDSDRELLEESIFQKARLLQASGKHQLAYETYSYFFIHHPATPLSAEAETQKARYELEGKIIKKILSEEEWATRTKGLLKEVRYAQVIGELNRLMKDQGPLPGKFYFYLATAHAGLRDRTQAVATLESFLKRYPEHKRVPEAKYQTGRHLWNLGKNNKAMAYFDSVIKEHPRDDWAVQARYIKGRMYEERKDFKSALEQFRYVAENYPSKTEGQVCAWRMGWIHYLNGDYKSAYEQFAENARRFPSDIASEDNLFWSAKAAYKLGDKEQARKRFQSAFENYPYTYYGLRGKELLTSIDPNAAKLKPRESKGPLDATSPSISKNSQYHLDRAREMIGLGLYPFAERELKQIDGSIRKNYSGVLWLSQLYNQAGSYSSAVRLLQLYRNFKGKEDEKELPRIFWTTYYPSAFDRIIQTQATQLKVDPFFVQGLIKQESLFEADALSSAGARGLMQIMPATGRRIKTYKNVSVTFESEEDLFEPGINISLGIAYLRKLQDTIGDNRAHLLISYNAGPSALKKWLKRFKHIEDPDVFIESIPYPETRGYVKKVLRNYWIYENLYGR</sequence>
<feature type="repeat" description="TPR" evidence="4">
    <location>
        <begin position="652"/>
        <end position="685"/>
    </location>
</feature>
<evidence type="ECO:0000256" key="1">
    <source>
        <dbReference type="ARBA" id="ARBA00003213"/>
    </source>
</evidence>
<dbReference type="PROSITE" id="PS00922">
    <property type="entry name" value="TRANSGLYCOSYLASE"/>
    <property type="match status" value="1"/>
</dbReference>
<dbReference type="PROSITE" id="PS50005">
    <property type="entry name" value="TPR"/>
    <property type="match status" value="2"/>
</dbReference>
<proteinExistence type="inferred from homology"/>
<dbReference type="InterPro" id="IPR023346">
    <property type="entry name" value="Lysozyme-like_dom_sf"/>
</dbReference>
<keyword evidence="3 7" id="KW-0547">Nucleotide-binding</keyword>
<dbReference type="InterPro" id="IPR011990">
    <property type="entry name" value="TPR-like_helical_dom_sf"/>
</dbReference>
<feature type="coiled-coil region" evidence="8">
    <location>
        <begin position="377"/>
        <end position="404"/>
    </location>
</feature>
<dbReference type="InterPro" id="IPR019734">
    <property type="entry name" value="TPR_rpt"/>
</dbReference>
<dbReference type="Gene3D" id="3.40.50.300">
    <property type="entry name" value="P-loop containing nucleotide triphosphate hydrolases"/>
    <property type="match status" value="1"/>
</dbReference>
<dbReference type="GO" id="GO:0000270">
    <property type="term" value="P:peptidoglycan metabolic process"/>
    <property type="evidence" value="ECO:0007669"/>
    <property type="project" value="InterPro"/>
</dbReference>
<evidence type="ECO:0000313" key="11">
    <source>
        <dbReference type="Proteomes" id="UP000594464"/>
    </source>
</evidence>
<evidence type="ECO:0000256" key="5">
    <source>
        <dbReference type="RuleBase" id="RU003783"/>
    </source>
</evidence>
<dbReference type="EMBL" id="CP048620">
    <property type="protein sequence ID" value="QPJ65247.1"/>
    <property type="molecule type" value="Genomic_DNA"/>
</dbReference>
<evidence type="ECO:0000313" key="10">
    <source>
        <dbReference type="EMBL" id="QPJ65247.1"/>
    </source>
</evidence>
<evidence type="ECO:0000256" key="4">
    <source>
        <dbReference type="PROSITE-ProRule" id="PRU00339"/>
    </source>
</evidence>
<dbReference type="SUPFAM" id="SSF53955">
    <property type="entry name" value="Lysozyme-like"/>
    <property type="match status" value="1"/>
</dbReference>
<dbReference type="NCBIfam" id="TIGR00174">
    <property type="entry name" value="miaA"/>
    <property type="match status" value="1"/>
</dbReference>
<dbReference type="Gene3D" id="1.10.20.140">
    <property type="match status" value="1"/>
</dbReference>
<feature type="repeat" description="TPR" evidence="4">
    <location>
        <begin position="615"/>
        <end position="648"/>
    </location>
</feature>
<evidence type="ECO:0000256" key="2">
    <source>
        <dbReference type="ARBA" id="ARBA00007734"/>
    </source>
</evidence>
<name>A0A7T0C2A5_9BACT</name>
<gene>
    <name evidence="3 10" type="primary">miaA</name>
    <name evidence="10" type="ORF">G3M78_07535</name>
</gene>
<dbReference type="InterPro" id="IPR018022">
    <property type="entry name" value="IPT"/>
</dbReference>
<comment type="similarity">
    <text evidence="2">Belongs to the transglycosylase Slt family.</text>
</comment>
<protein>
    <recommendedName>
        <fullName evidence="3">tRNA dimethylallyltransferase</fullName>
        <ecNumber evidence="3">2.5.1.75</ecNumber>
    </recommendedName>
    <alternativeName>
        <fullName evidence="3">Dimethylallyl diphosphate:tRNA dimethylallyltransferase</fullName>
        <shortName evidence="3">DMAPP:tRNA dimethylallyltransferase</shortName>
        <shortName evidence="3">DMATase</shortName>
    </alternativeName>
    <alternativeName>
        <fullName evidence="3">Isopentenyl-diphosphate:tRNA isopentenyltransferase</fullName>
        <shortName evidence="3">IPP transferase</shortName>
        <shortName evidence="3">IPPT</shortName>
        <shortName evidence="3">IPTase</shortName>
    </alternativeName>
</protein>
<dbReference type="SMART" id="SM00028">
    <property type="entry name" value="TPR"/>
    <property type="match status" value="4"/>
</dbReference>
<dbReference type="Proteomes" id="UP000594464">
    <property type="component" value="Chromosome"/>
</dbReference>
<dbReference type="Gene3D" id="1.10.530.10">
    <property type="match status" value="1"/>
</dbReference>
<dbReference type="GO" id="GO:0008033">
    <property type="term" value="P:tRNA processing"/>
    <property type="evidence" value="ECO:0007669"/>
    <property type="project" value="UniProtKB-UniRule"/>
</dbReference>
<feature type="domain" description="Transglycosylase SLT" evidence="9">
    <location>
        <begin position="888"/>
        <end position="1001"/>
    </location>
</feature>
<dbReference type="Gene3D" id="1.25.40.10">
    <property type="entry name" value="Tetratricopeptide repeat domain"/>
    <property type="match status" value="3"/>
</dbReference>
<evidence type="ECO:0000256" key="3">
    <source>
        <dbReference type="HAMAP-Rule" id="MF_00185"/>
    </source>
</evidence>
<keyword evidence="4" id="KW-0802">TPR repeat</keyword>
<dbReference type="EC" id="2.5.1.75" evidence="3"/>
<keyword evidence="3 5" id="KW-0819">tRNA processing</keyword>
<dbReference type="GO" id="GO:0016020">
    <property type="term" value="C:membrane"/>
    <property type="evidence" value="ECO:0007669"/>
    <property type="project" value="InterPro"/>
</dbReference>
<dbReference type="GO" id="GO:0005524">
    <property type="term" value="F:ATP binding"/>
    <property type="evidence" value="ECO:0007669"/>
    <property type="project" value="UniProtKB-UniRule"/>
</dbReference>
<dbReference type="InterPro" id="IPR008258">
    <property type="entry name" value="Transglycosylase_SLT_dom_1"/>
</dbReference>
<dbReference type="SUPFAM" id="SSF48452">
    <property type="entry name" value="TPR-like"/>
    <property type="match status" value="3"/>
</dbReference>
<comment type="cofactor">
    <cofactor evidence="3">
        <name>Mg(2+)</name>
        <dbReference type="ChEBI" id="CHEBI:18420"/>
    </cofactor>
</comment>
<dbReference type="SUPFAM" id="SSF52540">
    <property type="entry name" value="P-loop containing nucleoside triphosphate hydrolases"/>
    <property type="match status" value="1"/>
</dbReference>
<comment type="catalytic activity">
    <reaction evidence="3 5">
        <text>adenosine(37) in tRNA + dimethylallyl diphosphate = N(6)-dimethylallyladenosine(37) in tRNA + diphosphate</text>
        <dbReference type="Rhea" id="RHEA:26482"/>
        <dbReference type="Rhea" id="RHEA-COMP:10162"/>
        <dbReference type="Rhea" id="RHEA-COMP:10375"/>
        <dbReference type="ChEBI" id="CHEBI:33019"/>
        <dbReference type="ChEBI" id="CHEBI:57623"/>
        <dbReference type="ChEBI" id="CHEBI:74411"/>
        <dbReference type="ChEBI" id="CHEBI:74415"/>
        <dbReference type="EC" id="2.5.1.75"/>
    </reaction>
</comment>
<dbReference type="Pfam" id="PF01715">
    <property type="entry name" value="IPPT"/>
    <property type="match status" value="1"/>
</dbReference>
<dbReference type="CDD" id="cd13401">
    <property type="entry name" value="Slt70-like"/>
    <property type="match status" value="1"/>
</dbReference>
<feature type="region of interest" description="Interaction with substrate tRNA" evidence="3">
    <location>
        <begin position="34"/>
        <end position="37"/>
    </location>
</feature>
<dbReference type="InterPro" id="IPR000189">
    <property type="entry name" value="Transglyc_AS"/>
</dbReference>
<keyword evidence="3 7" id="KW-0808">Transferase</keyword>
<dbReference type="AlphaFoldDB" id="A0A7T0C2A5"/>
<reference evidence="11" key="1">
    <citation type="submission" date="2020-02" db="EMBL/GenBank/DDBJ databases">
        <title>Genomic and physiological characterization of two novel Nitrospinaceae genera.</title>
        <authorList>
            <person name="Mueller A.J."/>
            <person name="Jung M.-Y."/>
            <person name="Strachan C.R."/>
            <person name="Herbold C.W."/>
            <person name="Kirkegaard R.H."/>
            <person name="Daims H."/>
        </authorList>
    </citation>
    <scope>NUCLEOTIDE SEQUENCE [LARGE SCALE GENOMIC DNA]</scope>
</reference>
<comment type="function">
    <text evidence="1 3 6">Catalyzes the transfer of a dimethylallyl group onto the adenine at position 37 in tRNAs that read codons beginning with uridine, leading to the formation of N6-(dimethylallyl)adenosine (i(6)A).</text>
</comment>
<dbReference type="PANTHER" id="PTHR37423:SF2">
    <property type="entry name" value="MEMBRANE-BOUND LYTIC MUREIN TRANSGLYCOSYLASE C"/>
    <property type="match status" value="1"/>
</dbReference>
<organism evidence="10 11">
    <name type="scientific">Candidatus Nitrohelix vancouverensis</name>
    <dbReference type="NCBI Taxonomy" id="2705534"/>
    <lineage>
        <taxon>Bacteria</taxon>
        <taxon>Pseudomonadati</taxon>
        <taxon>Nitrospinota/Tectimicrobiota group</taxon>
        <taxon>Nitrospinota</taxon>
        <taxon>Nitrospinia</taxon>
        <taxon>Nitrospinales</taxon>
        <taxon>Nitrospinaceae</taxon>
        <taxon>Candidatus Nitrohelix</taxon>
    </lineage>
</organism>
<dbReference type="PANTHER" id="PTHR37423">
    <property type="entry name" value="SOLUBLE LYTIC MUREIN TRANSGLYCOSYLASE-RELATED"/>
    <property type="match status" value="1"/>
</dbReference>
<feature type="binding site" evidence="3">
    <location>
        <begin position="9"/>
        <end position="16"/>
    </location>
    <ligand>
        <name>ATP</name>
        <dbReference type="ChEBI" id="CHEBI:30616"/>
    </ligand>
</feature>
<accession>A0A7T0C2A5</accession>
<evidence type="ECO:0000259" key="9">
    <source>
        <dbReference type="Pfam" id="PF01464"/>
    </source>
</evidence>